<evidence type="ECO:0000313" key="1">
    <source>
        <dbReference type="EMBL" id="MFD2564994.1"/>
    </source>
</evidence>
<evidence type="ECO:0000313" key="2">
    <source>
        <dbReference type="Proteomes" id="UP001597319"/>
    </source>
</evidence>
<keyword evidence="2" id="KW-1185">Reference proteome</keyword>
<accession>A0ABW5LLF5</accession>
<dbReference type="InterPro" id="IPR014580">
    <property type="entry name" value="UCP033199"/>
</dbReference>
<gene>
    <name evidence="1" type="ORF">ACFSR1_20115</name>
</gene>
<comment type="caution">
    <text evidence="1">The sequence shown here is derived from an EMBL/GenBank/DDBJ whole genome shotgun (WGS) entry which is preliminary data.</text>
</comment>
<dbReference type="InterPro" id="IPR023204">
    <property type="entry name" value="SP1917_dom_sf"/>
</dbReference>
<dbReference type="Pfam" id="PF09966">
    <property type="entry name" value="DUF2200"/>
    <property type="match status" value="1"/>
</dbReference>
<dbReference type="RefSeq" id="WP_378294843.1">
    <property type="nucleotide sequence ID" value="NZ_JBHULE010000035.1"/>
</dbReference>
<reference evidence="2" key="1">
    <citation type="journal article" date="2019" name="Int. J. Syst. Evol. Microbiol.">
        <title>The Global Catalogue of Microorganisms (GCM) 10K type strain sequencing project: providing services to taxonomists for standard genome sequencing and annotation.</title>
        <authorList>
            <consortium name="The Broad Institute Genomics Platform"/>
            <consortium name="The Broad Institute Genome Sequencing Center for Infectious Disease"/>
            <person name="Wu L."/>
            <person name="Ma J."/>
        </authorList>
    </citation>
    <scope>NUCLEOTIDE SEQUENCE [LARGE SCALE GENOMIC DNA]</scope>
    <source>
        <strain evidence="2">KCTC 52274</strain>
    </source>
</reference>
<dbReference type="EMBL" id="JBHULE010000035">
    <property type="protein sequence ID" value="MFD2564994.1"/>
    <property type="molecule type" value="Genomic_DNA"/>
</dbReference>
<sequence>MSKTYNQNEHIANTTFASVYLLYVNKVKKKDLTKEELLDFS</sequence>
<dbReference type="Gene3D" id="1.10.8.290">
    <property type="entry name" value="uncharacterized protein sp1917 domain"/>
    <property type="match status" value="1"/>
</dbReference>
<protein>
    <submittedName>
        <fullName evidence="1">DUF2200 family protein</fullName>
    </submittedName>
</protein>
<name>A0ABW5LLF5_9FLAO</name>
<proteinExistence type="predicted"/>
<organism evidence="1 2">
    <name type="scientific">Aquimarina rubra</name>
    <dbReference type="NCBI Taxonomy" id="1920033"/>
    <lineage>
        <taxon>Bacteria</taxon>
        <taxon>Pseudomonadati</taxon>
        <taxon>Bacteroidota</taxon>
        <taxon>Flavobacteriia</taxon>
        <taxon>Flavobacteriales</taxon>
        <taxon>Flavobacteriaceae</taxon>
        <taxon>Aquimarina</taxon>
    </lineage>
</organism>
<dbReference type="Proteomes" id="UP001597319">
    <property type="component" value="Unassembled WGS sequence"/>
</dbReference>